<reference evidence="2 3" key="1">
    <citation type="submission" date="2013-04" db="EMBL/GenBank/DDBJ databases">
        <title>Oceanicola sp. 22II1-22F33 Genome Sequencing.</title>
        <authorList>
            <person name="Lai Q."/>
            <person name="Li G."/>
            <person name="Shao Z."/>
        </authorList>
    </citation>
    <scope>NUCLEOTIDE SEQUENCE [LARGE SCALE GENOMIC DNA]</scope>
    <source>
        <strain evidence="2 3">22II1-22F33</strain>
    </source>
</reference>
<dbReference type="InterPro" id="IPR017853">
    <property type="entry name" value="GH"/>
</dbReference>
<dbReference type="Proteomes" id="UP000215377">
    <property type="component" value="Unassembled WGS sequence"/>
</dbReference>
<keyword evidence="3" id="KW-1185">Reference proteome</keyword>
<sequence length="673" mass="72727">MTDTAIFRSLRRARLCTLLCAALVLGAGAVAAQPAPRNAPGELRPIWRNQPVIGIWLSGGQGLEKVPAYLDHTDFPYARRPYPEEVPFADRLTVVRLLGGWIPSDLGKGETRGYDAIAEADLVTRRHGGPSLRTTPLIDLGPLDCDDAAGRCTGDLHWTVPEGQALQITSEGAVLVCADSPGRQAVGDFRIGTERVFDVFLGKDCPMNGTQESGQQPVGSMTVDPSELVYHFELMKARLDPYIAAGYTDLTLVLDNFPWDLPYAPVTGTIGQTAPPASVAEWAAFVDRMTGALIAYYGRPVVERFRFRLGTEQQSKDRFSGTPEQYLALYEATVETIRGHLPDAVIGPFNQAGASADPEGLTYAYLYRALPDPGYIGYVAHSLYYVPRVRQGTVANTHISQRLPALRRLWAGLPIPRGVPVEFQEFGVLRNVQDVPTPEPGARGAAMHVADVFDLLGAGVGGLWHWTAFERLIVAREGVETRILLGRGWLYLVLERFLGGTVYDVSPLAGAEDAPMVGAHYIDMDEAGGGADALVVSAFNLDPARDSPDPRKVTVTVPKELMPDPGAARIDQVALNQGNAVYDLIRADLAAEGLLAARFADLPGAPTGFLKEMTGPEGQAFVARNWDRYRAGIEDTLMRQPAAPAIAEETESYRITLDLPAPGVLVLLLAPGG</sequence>
<dbReference type="RefSeq" id="WP_088652494.1">
    <property type="nucleotide sequence ID" value="NZ_AQQR01000021.1"/>
</dbReference>
<gene>
    <name evidence="2" type="ORF">ATO3_24315</name>
</gene>
<dbReference type="Gene3D" id="3.20.20.80">
    <property type="entry name" value="Glycosidases"/>
    <property type="match status" value="1"/>
</dbReference>
<feature type="signal peptide" evidence="1">
    <location>
        <begin position="1"/>
        <end position="32"/>
    </location>
</feature>
<organism evidence="2 3">
    <name type="scientific">Marinibacterium profundimaris</name>
    <dbReference type="NCBI Taxonomy" id="1679460"/>
    <lineage>
        <taxon>Bacteria</taxon>
        <taxon>Pseudomonadati</taxon>
        <taxon>Pseudomonadota</taxon>
        <taxon>Alphaproteobacteria</taxon>
        <taxon>Rhodobacterales</taxon>
        <taxon>Paracoccaceae</taxon>
        <taxon>Marinibacterium</taxon>
    </lineage>
</organism>
<dbReference type="AlphaFoldDB" id="A0A225NIU2"/>
<proteinExistence type="predicted"/>
<comment type="caution">
    <text evidence="2">The sequence shown here is derived from an EMBL/GenBank/DDBJ whole genome shotgun (WGS) entry which is preliminary data.</text>
</comment>
<evidence type="ECO:0000256" key="1">
    <source>
        <dbReference type="SAM" id="SignalP"/>
    </source>
</evidence>
<evidence type="ECO:0000313" key="3">
    <source>
        <dbReference type="Proteomes" id="UP000215377"/>
    </source>
</evidence>
<evidence type="ECO:0000313" key="2">
    <source>
        <dbReference type="EMBL" id="OWU68409.1"/>
    </source>
</evidence>
<accession>A0A225NIU2</accession>
<name>A0A225NIU2_9RHOB</name>
<feature type="chain" id="PRO_5012013772" evidence="1">
    <location>
        <begin position="33"/>
        <end position="673"/>
    </location>
</feature>
<dbReference type="OrthoDB" id="9815836at2"/>
<keyword evidence="1" id="KW-0732">Signal</keyword>
<protein>
    <submittedName>
        <fullName evidence="2">Uncharacterized protein</fullName>
    </submittedName>
</protein>
<dbReference type="EMBL" id="AQQR01000021">
    <property type="protein sequence ID" value="OWU68409.1"/>
    <property type="molecule type" value="Genomic_DNA"/>
</dbReference>
<dbReference type="SUPFAM" id="SSF51445">
    <property type="entry name" value="(Trans)glycosidases"/>
    <property type="match status" value="1"/>
</dbReference>